<comment type="caution">
    <text evidence="1">The sequence shown here is derived from an EMBL/GenBank/DDBJ whole genome shotgun (WGS) entry which is preliminary data.</text>
</comment>
<proteinExistence type="predicted"/>
<dbReference type="EMBL" id="CABR01000105">
    <property type="protein sequence ID" value="CBI10776.1"/>
    <property type="molecule type" value="Genomic_DNA"/>
</dbReference>
<protein>
    <submittedName>
        <fullName evidence="1">Uncharacterized protein</fullName>
    </submittedName>
</protein>
<reference evidence="1" key="1">
    <citation type="submission" date="2009-10" db="EMBL/GenBank/DDBJ databases">
        <title>Diversity of trophic interactions inside an arsenic-rich microbial ecosystem.</title>
        <authorList>
            <person name="Bertin P.N."/>
            <person name="Heinrich-Salmeron A."/>
            <person name="Pelletier E."/>
            <person name="Goulhen-Chollet F."/>
            <person name="Arsene-Ploetze F."/>
            <person name="Gallien S."/>
            <person name="Calteau A."/>
            <person name="Vallenet D."/>
            <person name="Casiot C."/>
            <person name="Chane-Woon-Ming B."/>
            <person name="Giloteaux L."/>
            <person name="Barakat M."/>
            <person name="Bonnefoy V."/>
            <person name="Bruneel O."/>
            <person name="Chandler M."/>
            <person name="Cleiss J."/>
            <person name="Duran R."/>
            <person name="Elbaz-Poulichet F."/>
            <person name="Fonknechten N."/>
            <person name="Lauga B."/>
            <person name="Mornico D."/>
            <person name="Ortet P."/>
            <person name="Schaeffer C."/>
            <person name="Siguier P."/>
            <person name="Alexander Thil Smith A."/>
            <person name="Van Dorsselaer A."/>
            <person name="Weissenbach J."/>
            <person name="Medigue C."/>
            <person name="Le Paslier D."/>
        </authorList>
    </citation>
    <scope>NUCLEOTIDE SEQUENCE</scope>
</reference>
<name>E6QU54_9ZZZZ</name>
<gene>
    <name evidence="1" type="ORF">CARN7_1572</name>
</gene>
<accession>E6QU54</accession>
<evidence type="ECO:0000313" key="1">
    <source>
        <dbReference type="EMBL" id="CBI10776.1"/>
    </source>
</evidence>
<sequence>MFPAPAGMNRIYIYVKRFFYLVFPAPAGMNRNCASCDRVRDCVPRACGDEPEARK</sequence>
<organism evidence="1">
    <name type="scientific">mine drainage metagenome</name>
    <dbReference type="NCBI Taxonomy" id="410659"/>
    <lineage>
        <taxon>unclassified sequences</taxon>
        <taxon>metagenomes</taxon>
        <taxon>ecological metagenomes</taxon>
    </lineage>
</organism>
<dbReference type="AlphaFoldDB" id="E6QU54"/>